<dbReference type="Proteomes" id="UP000835052">
    <property type="component" value="Unassembled WGS sequence"/>
</dbReference>
<evidence type="ECO:0000259" key="6">
    <source>
        <dbReference type="PROSITE" id="PS50850"/>
    </source>
</evidence>
<evidence type="ECO:0000256" key="1">
    <source>
        <dbReference type="ARBA" id="ARBA00004141"/>
    </source>
</evidence>
<feature type="transmembrane region" description="Helical" evidence="5">
    <location>
        <begin position="372"/>
        <end position="391"/>
    </location>
</feature>
<organism evidence="7 8">
    <name type="scientific">Caenorhabditis auriculariae</name>
    <dbReference type="NCBI Taxonomy" id="2777116"/>
    <lineage>
        <taxon>Eukaryota</taxon>
        <taxon>Metazoa</taxon>
        <taxon>Ecdysozoa</taxon>
        <taxon>Nematoda</taxon>
        <taxon>Chromadorea</taxon>
        <taxon>Rhabditida</taxon>
        <taxon>Rhabditina</taxon>
        <taxon>Rhabditomorpha</taxon>
        <taxon>Rhabditoidea</taxon>
        <taxon>Rhabditidae</taxon>
        <taxon>Peloderinae</taxon>
        <taxon>Caenorhabditis</taxon>
    </lineage>
</organism>
<accession>A0A8S1HSF3</accession>
<keyword evidence="8" id="KW-1185">Reference proteome</keyword>
<comment type="caution">
    <text evidence="7">The sequence shown here is derived from an EMBL/GenBank/DDBJ whole genome shotgun (WGS) entry which is preliminary data.</text>
</comment>
<dbReference type="InterPro" id="IPR020846">
    <property type="entry name" value="MFS_dom"/>
</dbReference>
<feature type="transmembrane region" description="Helical" evidence="5">
    <location>
        <begin position="429"/>
        <end position="452"/>
    </location>
</feature>
<dbReference type="InterPro" id="IPR036259">
    <property type="entry name" value="MFS_trans_sf"/>
</dbReference>
<dbReference type="GO" id="GO:0022857">
    <property type="term" value="F:transmembrane transporter activity"/>
    <property type="evidence" value="ECO:0007669"/>
    <property type="project" value="InterPro"/>
</dbReference>
<evidence type="ECO:0000256" key="4">
    <source>
        <dbReference type="ARBA" id="ARBA00023136"/>
    </source>
</evidence>
<feature type="transmembrane region" description="Helical" evidence="5">
    <location>
        <begin position="162"/>
        <end position="186"/>
    </location>
</feature>
<feature type="domain" description="Major facilitator superfamily (MFS) profile" evidence="6">
    <location>
        <begin position="71"/>
        <end position="489"/>
    </location>
</feature>
<dbReference type="SUPFAM" id="SSF103473">
    <property type="entry name" value="MFS general substrate transporter"/>
    <property type="match status" value="1"/>
</dbReference>
<evidence type="ECO:0000256" key="3">
    <source>
        <dbReference type="ARBA" id="ARBA00022989"/>
    </source>
</evidence>
<proteinExistence type="predicted"/>
<dbReference type="Pfam" id="PF07690">
    <property type="entry name" value="MFS_1"/>
    <property type="match status" value="1"/>
</dbReference>
<keyword evidence="4 5" id="KW-0472">Membrane</keyword>
<keyword evidence="3 5" id="KW-1133">Transmembrane helix</keyword>
<gene>
    <name evidence="7" type="ORF">CAUJ_LOCUS11909</name>
</gene>
<evidence type="ECO:0000313" key="8">
    <source>
        <dbReference type="Proteomes" id="UP000835052"/>
    </source>
</evidence>
<feature type="transmembrane region" description="Helical" evidence="5">
    <location>
        <begin position="136"/>
        <end position="156"/>
    </location>
</feature>
<dbReference type="PROSITE" id="PS50850">
    <property type="entry name" value="MFS"/>
    <property type="match status" value="1"/>
</dbReference>
<feature type="transmembrane region" description="Helical" evidence="5">
    <location>
        <begin position="207"/>
        <end position="224"/>
    </location>
</feature>
<dbReference type="EMBL" id="CAJGYM010000064">
    <property type="protein sequence ID" value="CAD6195992.1"/>
    <property type="molecule type" value="Genomic_DNA"/>
</dbReference>
<feature type="transmembrane region" description="Helical" evidence="5">
    <location>
        <begin position="230"/>
        <end position="248"/>
    </location>
</feature>
<dbReference type="Gene3D" id="1.20.1250.20">
    <property type="entry name" value="MFS general substrate transporter like domains"/>
    <property type="match status" value="2"/>
</dbReference>
<feature type="transmembrane region" description="Helical" evidence="5">
    <location>
        <begin position="109"/>
        <end position="129"/>
    </location>
</feature>
<dbReference type="FunFam" id="1.20.1250.20:FF:000355">
    <property type="entry name" value="SLC (SoLute Carrier) homolog"/>
    <property type="match status" value="1"/>
</dbReference>
<evidence type="ECO:0000313" key="7">
    <source>
        <dbReference type="EMBL" id="CAD6195992.1"/>
    </source>
</evidence>
<reference evidence="7" key="1">
    <citation type="submission" date="2020-10" db="EMBL/GenBank/DDBJ databases">
        <authorList>
            <person name="Kikuchi T."/>
        </authorList>
    </citation>
    <scope>NUCLEOTIDE SEQUENCE</scope>
    <source>
        <strain evidence="7">NKZ352</strain>
    </source>
</reference>
<feature type="transmembrane region" description="Helical" evidence="5">
    <location>
        <begin position="330"/>
        <end position="351"/>
    </location>
</feature>
<sequence length="531" mass="58674">MQVCFRMQIVKPVPLFSIRSMRLWMCALMATGLYASVAMRVNLSMAIVCMVNSTAFPQHHYTLNDSKNAPLSMPEAVAQCGARFDDDVASAAHAGYTGDLMWSPTMQSMLLSATFYGAIVTVVFSGYVADRFGPKFILLAATLVYVIVTLLTPWLARYSYQMLFVARIFMGFGEGFIFPSLGSLAGRWFAPTERSTAAALYSSGNQIGSGLTSLIASLLCASTFGWPSIFYSFGLISLAWCIVWWIFASNFPSSNRWISQEEVDFLTANVGGQKKGQDMGRVPWRQLLTSLPLWVAVMCQFTYTLQTGIMQSFLPTYLKDDLVLPLSSNGIYTMVPFLAQLISKNILGIVADYMKRNKIMGYTATTKMFQAIGSYGSALCLFGMVFFSQVAKIRRAPFFFLAIYGVVFSAGICGFFTSVLCIAPPYSGILTSIAQIMAVCGNLTGPLLVSFIQKTGFLIEYKWSMVFLFCALSNIFSGTLFVLFGSANAQEWAKPEKQILEERLRLNADSSKESSIDEKPTKKNSIIFIKA</sequence>
<feature type="transmembrane region" description="Helical" evidence="5">
    <location>
        <begin position="464"/>
        <end position="484"/>
    </location>
</feature>
<keyword evidence="2 5" id="KW-0812">Transmembrane</keyword>
<evidence type="ECO:0000256" key="2">
    <source>
        <dbReference type="ARBA" id="ARBA00022692"/>
    </source>
</evidence>
<evidence type="ECO:0000256" key="5">
    <source>
        <dbReference type="SAM" id="Phobius"/>
    </source>
</evidence>
<dbReference type="AlphaFoldDB" id="A0A8S1HSF3"/>
<dbReference type="InterPro" id="IPR011701">
    <property type="entry name" value="MFS"/>
</dbReference>
<comment type="subcellular location">
    <subcellularLocation>
        <location evidence="1">Membrane</location>
        <topology evidence="1">Multi-pass membrane protein</topology>
    </subcellularLocation>
</comment>
<feature type="transmembrane region" description="Helical" evidence="5">
    <location>
        <begin position="397"/>
        <end position="422"/>
    </location>
</feature>
<feature type="transmembrane region" description="Helical" evidence="5">
    <location>
        <begin position="291"/>
        <end position="310"/>
    </location>
</feature>
<dbReference type="InterPro" id="IPR050382">
    <property type="entry name" value="MFS_Na/Anion_cotransporter"/>
</dbReference>
<dbReference type="GO" id="GO:0006820">
    <property type="term" value="P:monoatomic anion transport"/>
    <property type="evidence" value="ECO:0007669"/>
    <property type="project" value="TreeGrafter"/>
</dbReference>
<dbReference type="PANTHER" id="PTHR11662">
    <property type="entry name" value="SOLUTE CARRIER FAMILY 17"/>
    <property type="match status" value="1"/>
</dbReference>
<dbReference type="FunFam" id="1.20.1250.20:FF:000941">
    <property type="entry name" value="Uncharacterized protein"/>
    <property type="match status" value="1"/>
</dbReference>
<dbReference type="OrthoDB" id="5817502at2759"/>
<protein>
    <recommendedName>
        <fullName evidence="6">Major facilitator superfamily (MFS) profile domain-containing protein</fullName>
    </recommendedName>
</protein>
<name>A0A8S1HSF3_9PELO</name>
<dbReference type="PANTHER" id="PTHR11662:SF405">
    <property type="entry name" value="PROTEIN CBG12249"/>
    <property type="match status" value="1"/>
</dbReference>
<dbReference type="GO" id="GO:0016020">
    <property type="term" value="C:membrane"/>
    <property type="evidence" value="ECO:0007669"/>
    <property type="project" value="UniProtKB-SubCell"/>
</dbReference>